<dbReference type="EMBL" id="DXFQ01000047">
    <property type="protein sequence ID" value="HIX19523.1"/>
    <property type="molecule type" value="Genomic_DNA"/>
</dbReference>
<organism evidence="1 2">
    <name type="scientific">Candidatus Akkermansia intestinigallinarum</name>
    <dbReference type="NCBI Taxonomy" id="2838431"/>
    <lineage>
        <taxon>Bacteria</taxon>
        <taxon>Pseudomonadati</taxon>
        <taxon>Verrucomicrobiota</taxon>
        <taxon>Verrucomicrobiia</taxon>
        <taxon>Verrucomicrobiales</taxon>
        <taxon>Akkermansiaceae</taxon>
        <taxon>Akkermansia</taxon>
    </lineage>
</organism>
<accession>A0A9D2AHM4</accession>
<evidence type="ECO:0000313" key="2">
    <source>
        <dbReference type="Proteomes" id="UP000823964"/>
    </source>
</evidence>
<protein>
    <submittedName>
        <fullName evidence="1">Uncharacterized protein</fullName>
    </submittedName>
</protein>
<evidence type="ECO:0000313" key="1">
    <source>
        <dbReference type="EMBL" id="HIX19523.1"/>
    </source>
</evidence>
<reference evidence="1" key="1">
    <citation type="journal article" date="2021" name="PeerJ">
        <title>Extensive microbial diversity within the chicken gut microbiome revealed by metagenomics and culture.</title>
        <authorList>
            <person name="Gilroy R."/>
            <person name="Ravi A."/>
            <person name="Getino M."/>
            <person name="Pursley I."/>
            <person name="Horton D.L."/>
            <person name="Alikhan N.F."/>
            <person name="Baker D."/>
            <person name="Gharbi K."/>
            <person name="Hall N."/>
            <person name="Watson M."/>
            <person name="Adriaenssens E.M."/>
            <person name="Foster-Nyarko E."/>
            <person name="Jarju S."/>
            <person name="Secka A."/>
            <person name="Antonio M."/>
            <person name="Oren A."/>
            <person name="Chaudhuri R.R."/>
            <person name="La Ragione R."/>
            <person name="Hildebrand F."/>
            <person name="Pallen M.J."/>
        </authorList>
    </citation>
    <scope>NUCLEOTIDE SEQUENCE</scope>
    <source>
        <strain evidence="1">14975</strain>
    </source>
</reference>
<dbReference type="Proteomes" id="UP000823964">
    <property type="component" value="Unassembled WGS sequence"/>
</dbReference>
<sequence length="149" mass="16735">MATLTLEVFSRFQSATDANKLLYTPIDDRLTYNHTRLYTVECEGDLDAARDYMRRVLVDPISQKVEEGGAPALSGELFRISYGIKKGALDLEKEAILANYRGRKGLPFRITNLTITQNIYIFGNGDKAALAARFCKDVCNPAIHTWSVR</sequence>
<dbReference type="AlphaFoldDB" id="A0A9D2AHM4"/>
<proteinExistence type="predicted"/>
<comment type="caution">
    <text evidence="1">The sequence shown here is derived from an EMBL/GenBank/DDBJ whole genome shotgun (WGS) entry which is preliminary data.</text>
</comment>
<name>A0A9D2AHM4_9BACT</name>
<reference evidence="1" key="2">
    <citation type="submission" date="2021-04" db="EMBL/GenBank/DDBJ databases">
        <authorList>
            <person name="Gilroy R."/>
        </authorList>
    </citation>
    <scope>NUCLEOTIDE SEQUENCE</scope>
    <source>
        <strain evidence="1">14975</strain>
    </source>
</reference>
<gene>
    <name evidence="1" type="ORF">H9862_02840</name>
</gene>